<dbReference type="OrthoDB" id="2942246at2759"/>
<proteinExistence type="predicted"/>
<protein>
    <submittedName>
        <fullName evidence="1">Uncharacterized protein</fullName>
    </submittedName>
</protein>
<dbReference type="EMBL" id="LAVV01009815">
    <property type="protein sequence ID" value="KNZ49941.1"/>
    <property type="molecule type" value="Genomic_DNA"/>
</dbReference>
<name>A0A0L6UN48_9BASI</name>
<evidence type="ECO:0000313" key="1">
    <source>
        <dbReference type="EMBL" id="KNZ49941.1"/>
    </source>
</evidence>
<dbReference type="VEuPathDB" id="FungiDB:VP01_4682g2"/>
<keyword evidence="2" id="KW-1185">Reference proteome</keyword>
<organism evidence="1 2">
    <name type="scientific">Puccinia sorghi</name>
    <dbReference type="NCBI Taxonomy" id="27349"/>
    <lineage>
        <taxon>Eukaryota</taxon>
        <taxon>Fungi</taxon>
        <taxon>Dikarya</taxon>
        <taxon>Basidiomycota</taxon>
        <taxon>Pucciniomycotina</taxon>
        <taxon>Pucciniomycetes</taxon>
        <taxon>Pucciniales</taxon>
        <taxon>Pucciniaceae</taxon>
        <taxon>Puccinia</taxon>
    </lineage>
</organism>
<reference evidence="1 2" key="1">
    <citation type="submission" date="2015-08" db="EMBL/GenBank/DDBJ databases">
        <title>Next Generation Sequencing and Analysis of the Genome of Puccinia sorghi L Schw, the Causal Agent of Maize Common Rust.</title>
        <authorList>
            <person name="Rochi L."/>
            <person name="Burguener G."/>
            <person name="Darino M."/>
            <person name="Turjanski A."/>
            <person name="Kreff E."/>
            <person name="Dieguez M.J."/>
            <person name="Sacco F."/>
        </authorList>
    </citation>
    <scope>NUCLEOTIDE SEQUENCE [LARGE SCALE GENOMIC DNA]</scope>
    <source>
        <strain evidence="1 2">RO10H11247</strain>
    </source>
</reference>
<dbReference type="STRING" id="27349.A0A0L6UN48"/>
<feature type="non-terminal residue" evidence="1">
    <location>
        <position position="1"/>
    </location>
</feature>
<accession>A0A0L6UN48</accession>
<dbReference type="AlphaFoldDB" id="A0A0L6UN48"/>
<gene>
    <name evidence="1" type="ORF">VP01_4682g2</name>
</gene>
<comment type="caution">
    <text evidence="1">The sequence shown here is derived from an EMBL/GenBank/DDBJ whole genome shotgun (WGS) entry which is preliminary data.</text>
</comment>
<evidence type="ECO:0000313" key="2">
    <source>
        <dbReference type="Proteomes" id="UP000037035"/>
    </source>
</evidence>
<dbReference type="Proteomes" id="UP000037035">
    <property type="component" value="Unassembled WGS sequence"/>
</dbReference>
<sequence>TNQSPTDVMQGTGHSTPSISRISLASVVLYLLPRYLHGMGDNLQKLKLTDQIPHLFSLVSSFTHFKMSPNPTASRLSALLKLHFDNLCHLAGAKLLFLGLERNYLRIPLKFLHNHTFDQPLSLNLNTFRVYKKLLSVILWINQPPSATRKHLVLPPGCSVSLLRISPESPIGSNRAPPTGLYTKGTISPTHSVASLLPMWWKLPITNSSQVAGLSMSSRLGGTSILQFNSPGLQGCTTSTFARHPSHHFLMAAYLYGCDCFLLAVVLSRNCMGQDGGTLSPHVGCFIWVRVCRYAK</sequence>